<dbReference type="GO" id="GO:0045892">
    <property type="term" value="P:negative regulation of DNA-templated transcription"/>
    <property type="evidence" value="ECO:0007669"/>
    <property type="project" value="TreeGrafter"/>
</dbReference>
<proteinExistence type="predicted"/>
<keyword evidence="3" id="KW-0804">Transcription</keyword>
<dbReference type="GO" id="GO:0003700">
    <property type="term" value="F:DNA-binding transcription factor activity"/>
    <property type="evidence" value="ECO:0007669"/>
    <property type="project" value="TreeGrafter"/>
</dbReference>
<evidence type="ECO:0000256" key="2">
    <source>
        <dbReference type="ARBA" id="ARBA00023125"/>
    </source>
</evidence>
<accession>A0A1G6AK46</accession>
<feature type="domain" description="IclR-ED" evidence="6">
    <location>
        <begin position="107"/>
        <end position="287"/>
    </location>
</feature>
<dbReference type="InterPro" id="IPR029016">
    <property type="entry name" value="GAF-like_dom_sf"/>
</dbReference>
<evidence type="ECO:0000259" key="5">
    <source>
        <dbReference type="PROSITE" id="PS51077"/>
    </source>
</evidence>
<dbReference type="STRING" id="665467.SAMN02982931_00763"/>
<evidence type="ECO:0000256" key="3">
    <source>
        <dbReference type="ARBA" id="ARBA00023163"/>
    </source>
</evidence>
<dbReference type="Gene3D" id="1.10.10.10">
    <property type="entry name" value="Winged helix-like DNA-binding domain superfamily/Winged helix DNA-binding domain"/>
    <property type="match status" value="1"/>
</dbReference>
<dbReference type="PANTHER" id="PTHR30136">
    <property type="entry name" value="HELIX-TURN-HELIX TRANSCRIPTIONAL REGULATOR, ICLR FAMILY"/>
    <property type="match status" value="1"/>
</dbReference>
<feature type="domain" description="HTH iclR-type" evidence="5">
    <location>
        <begin position="44"/>
        <end position="106"/>
    </location>
</feature>
<keyword evidence="2" id="KW-0238">DNA-binding</keyword>
<evidence type="ECO:0000256" key="1">
    <source>
        <dbReference type="ARBA" id="ARBA00023015"/>
    </source>
</evidence>
<dbReference type="Proteomes" id="UP000199071">
    <property type="component" value="Unassembled WGS sequence"/>
</dbReference>
<dbReference type="PROSITE" id="PS51077">
    <property type="entry name" value="HTH_ICLR"/>
    <property type="match status" value="1"/>
</dbReference>
<keyword evidence="8" id="KW-1185">Reference proteome</keyword>
<dbReference type="EMBL" id="FMXQ01000001">
    <property type="protein sequence ID" value="SDB08774.1"/>
    <property type="molecule type" value="Genomic_DNA"/>
</dbReference>
<dbReference type="InterPro" id="IPR011991">
    <property type="entry name" value="ArsR-like_HTH"/>
</dbReference>
<dbReference type="PROSITE" id="PS51078">
    <property type="entry name" value="ICLR_ED"/>
    <property type="match status" value="1"/>
</dbReference>
<gene>
    <name evidence="7" type="ORF">SAMN02982931_00763</name>
</gene>
<dbReference type="CDD" id="cd00090">
    <property type="entry name" value="HTH_ARSR"/>
    <property type="match status" value="1"/>
</dbReference>
<dbReference type="InterPro" id="IPR005471">
    <property type="entry name" value="Tscrpt_reg_IclR_N"/>
</dbReference>
<dbReference type="InterPro" id="IPR036388">
    <property type="entry name" value="WH-like_DNA-bd_sf"/>
</dbReference>
<evidence type="ECO:0000313" key="8">
    <source>
        <dbReference type="Proteomes" id="UP000199071"/>
    </source>
</evidence>
<sequence>MEDGIRQRTNGGGEIPVAGDERKETTADAISRGKPTRNATPTRARGLDRAVEIFQLLHVVRKPIPIGEIAKRLGAPRSTIYEIVNLFLAAGILEYSGKGAEVFFGRAIYLYANDYFATHAVVRLGEEEVRRLASLTDETCQLCMPVGNKYAVVSMQNSARLFRIGSDVGVLVPIPWTASGRFFVAHMTPAELEAFIPPEDFRLQDGRKIDPALFLAQAKSALADGICIIPGLVDEHATCVAAPITDHAGRCVACICFIVSAATSEQRMRELSAVLVESARKISASPG</sequence>
<reference evidence="7 8" key="1">
    <citation type="submission" date="2016-10" db="EMBL/GenBank/DDBJ databases">
        <authorList>
            <person name="de Groot N.N."/>
        </authorList>
    </citation>
    <scope>NUCLEOTIDE SEQUENCE [LARGE SCALE GENOMIC DNA]</scope>
    <source>
        <strain evidence="7 8">ATCC 35022</strain>
    </source>
</reference>
<evidence type="ECO:0000256" key="4">
    <source>
        <dbReference type="SAM" id="MobiDB-lite"/>
    </source>
</evidence>
<dbReference type="Gene3D" id="3.30.450.40">
    <property type="match status" value="1"/>
</dbReference>
<dbReference type="Pfam" id="PF01614">
    <property type="entry name" value="IclR_C"/>
    <property type="match status" value="1"/>
</dbReference>
<keyword evidence="1" id="KW-0805">Transcription regulation</keyword>
<name>A0A1G6AK46_9HYPH</name>
<dbReference type="GO" id="GO:0003677">
    <property type="term" value="F:DNA binding"/>
    <property type="evidence" value="ECO:0007669"/>
    <property type="project" value="UniProtKB-KW"/>
</dbReference>
<dbReference type="InterPro" id="IPR036390">
    <property type="entry name" value="WH_DNA-bd_sf"/>
</dbReference>
<protein>
    <submittedName>
        <fullName evidence="7">Transcriptional regulator, IclR family</fullName>
    </submittedName>
</protein>
<dbReference type="SUPFAM" id="SSF55781">
    <property type="entry name" value="GAF domain-like"/>
    <property type="match status" value="1"/>
</dbReference>
<organism evidence="7 8">
    <name type="scientific">Bauldia litoralis</name>
    <dbReference type="NCBI Taxonomy" id="665467"/>
    <lineage>
        <taxon>Bacteria</taxon>
        <taxon>Pseudomonadati</taxon>
        <taxon>Pseudomonadota</taxon>
        <taxon>Alphaproteobacteria</taxon>
        <taxon>Hyphomicrobiales</taxon>
        <taxon>Kaistiaceae</taxon>
        <taxon>Bauldia</taxon>
    </lineage>
</organism>
<feature type="region of interest" description="Disordered" evidence="4">
    <location>
        <begin position="1"/>
        <end position="43"/>
    </location>
</feature>
<evidence type="ECO:0000259" key="6">
    <source>
        <dbReference type="PROSITE" id="PS51078"/>
    </source>
</evidence>
<dbReference type="SUPFAM" id="SSF46785">
    <property type="entry name" value="Winged helix' DNA-binding domain"/>
    <property type="match status" value="1"/>
</dbReference>
<dbReference type="AlphaFoldDB" id="A0A1G6AK46"/>
<evidence type="ECO:0000313" key="7">
    <source>
        <dbReference type="EMBL" id="SDB08774.1"/>
    </source>
</evidence>
<dbReference type="PANTHER" id="PTHR30136:SF35">
    <property type="entry name" value="HTH-TYPE TRANSCRIPTIONAL REGULATOR RV1719"/>
    <property type="match status" value="1"/>
</dbReference>
<dbReference type="InterPro" id="IPR014757">
    <property type="entry name" value="Tscrpt_reg_IclR_C"/>
</dbReference>
<dbReference type="Pfam" id="PF09339">
    <property type="entry name" value="HTH_IclR"/>
    <property type="match status" value="1"/>
</dbReference>
<dbReference type="RefSeq" id="WP_175478277.1">
    <property type="nucleotide sequence ID" value="NZ_FMXQ01000001.1"/>
</dbReference>
<dbReference type="InterPro" id="IPR050707">
    <property type="entry name" value="HTH_MetabolicPath_Reg"/>
</dbReference>